<feature type="transmembrane region" description="Helical" evidence="1">
    <location>
        <begin position="20"/>
        <end position="40"/>
    </location>
</feature>
<organism evidence="2 3">
    <name type="scientific">Plectus sambesii</name>
    <dbReference type="NCBI Taxonomy" id="2011161"/>
    <lineage>
        <taxon>Eukaryota</taxon>
        <taxon>Metazoa</taxon>
        <taxon>Ecdysozoa</taxon>
        <taxon>Nematoda</taxon>
        <taxon>Chromadorea</taxon>
        <taxon>Plectida</taxon>
        <taxon>Plectina</taxon>
        <taxon>Plectoidea</taxon>
        <taxon>Plectidae</taxon>
        <taxon>Plectus</taxon>
    </lineage>
</organism>
<dbReference type="Proteomes" id="UP000887566">
    <property type="component" value="Unplaced"/>
</dbReference>
<keyword evidence="1" id="KW-0472">Membrane</keyword>
<sequence length="107" mass="12188">METRGNHPIVSWDKTVRMTVMRSIWVFAILMAVTHLSSSVPLMTTEELMRFVAENEQLLGGLSDIRARTATKREASESVPFLWSSFPRQSAGFLPILDNFDWADIDE</sequence>
<dbReference type="AlphaFoldDB" id="A0A914XHK1"/>
<reference evidence="3" key="1">
    <citation type="submission" date="2022-11" db="UniProtKB">
        <authorList>
            <consortium name="WormBaseParasite"/>
        </authorList>
    </citation>
    <scope>IDENTIFICATION</scope>
</reference>
<evidence type="ECO:0000256" key="1">
    <source>
        <dbReference type="SAM" id="Phobius"/>
    </source>
</evidence>
<protein>
    <submittedName>
        <fullName evidence="3">Uncharacterized protein</fullName>
    </submittedName>
</protein>
<name>A0A914XHK1_9BILA</name>
<keyword evidence="1" id="KW-1133">Transmembrane helix</keyword>
<evidence type="ECO:0000313" key="3">
    <source>
        <dbReference type="WBParaSite" id="PSAMB.scaffold8369size6295.g31308.t1"/>
    </source>
</evidence>
<accession>A0A914XHK1</accession>
<keyword evidence="1" id="KW-0812">Transmembrane</keyword>
<evidence type="ECO:0000313" key="2">
    <source>
        <dbReference type="Proteomes" id="UP000887566"/>
    </source>
</evidence>
<dbReference type="WBParaSite" id="PSAMB.scaffold8369size6295.g31308.t1">
    <property type="protein sequence ID" value="PSAMB.scaffold8369size6295.g31308.t1"/>
    <property type="gene ID" value="PSAMB.scaffold8369size6295.g31308"/>
</dbReference>
<proteinExistence type="predicted"/>
<keyword evidence="2" id="KW-1185">Reference proteome</keyword>